<accession>A0A5J9VUG9</accession>
<organism evidence="1 2">
    <name type="scientific">Eragrostis curvula</name>
    <name type="common">weeping love grass</name>
    <dbReference type="NCBI Taxonomy" id="38414"/>
    <lineage>
        <taxon>Eukaryota</taxon>
        <taxon>Viridiplantae</taxon>
        <taxon>Streptophyta</taxon>
        <taxon>Embryophyta</taxon>
        <taxon>Tracheophyta</taxon>
        <taxon>Spermatophyta</taxon>
        <taxon>Magnoliopsida</taxon>
        <taxon>Liliopsida</taxon>
        <taxon>Poales</taxon>
        <taxon>Poaceae</taxon>
        <taxon>PACMAD clade</taxon>
        <taxon>Chloridoideae</taxon>
        <taxon>Eragrostideae</taxon>
        <taxon>Eragrostidinae</taxon>
        <taxon>Eragrostis</taxon>
    </lineage>
</organism>
<sequence length="174" mass="19541">HYSTFDNGVKQFPKCISINCGRHRVHLKSPYKSGTIRENKETDANLATYLCQAARGMGENKEIDANLATYLYIAEHLVHHHSAELQAEVLITGQEHLGGRQQEVEQGRVNTRLVASKSIFITLNSTQRHNHSLVIGRKQIRALPQTPAVRPEQKLHFQQQPSPIPAAVTRAPLQ</sequence>
<protein>
    <submittedName>
        <fullName evidence="1">Uncharacterized protein</fullName>
    </submittedName>
</protein>
<dbReference type="Proteomes" id="UP000324897">
    <property type="component" value="Chromosome 4"/>
</dbReference>
<feature type="non-terminal residue" evidence="1">
    <location>
        <position position="174"/>
    </location>
</feature>
<name>A0A5J9VUG9_9POAL</name>
<dbReference type="Gramene" id="TVU38720">
    <property type="protein sequence ID" value="TVU38720"/>
    <property type="gene ID" value="EJB05_12105"/>
</dbReference>
<dbReference type="EMBL" id="RWGY01000007">
    <property type="protein sequence ID" value="TVU38720.1"/>
    <property type="molecule type" value="Genomic_DNA"/>
</dbReference>
<keyword evidence="2" id="KW-1185">Reference proteome</keyword>
<comment type="caution">
    <text evidence="1">The sequence shown here is derived from an EMBL/GenBank/DDBJ whole genome shotgun (WGS) entry which is preliminary data.</text>
</comment>
<dbReference type="AlphaFoldDB" id="A0A5J9VUG9"/>
<gene>
    <name evidence="1" type="ORF">EJB05_12105</name>
</gene>
<proteinExistence type="predicted"/>
<evidence type="ECO:0000313" key="2">
    <source>
        <dbReference type="Proteomes" id="UP000324897"/>
    </source>
</evidence>
<reference evidence="1 2" key="1">
    <citation type="journal article" date="2019" name="Sci. Rep.">
        <title>A high-quality genome of Eragrostis curvula grass provides insights into Poaceae evolution and supports new strategies to enhance forage quality.</title>
        <authorList>
            <person name="Carballo J."/>
            <person name="Santos B.A.C.M."/>
            <person name="Zappacosta D."/>
            <person name="Garbus I."/>
            <person name="Selva J.P."/>
            <person name="Gallo C.A."/>
            <person name="Diaz A."/>
            <person name="Albertini E."/>
            <person name="Caccamo M."/>
            <person name="Echenique V."/>
        </authorList>
    </citation>
    <scope>NUCLEOTIDE SEQUENCE [LARGE SCALE GENOMIC DNA]</scope>
    <source>
        <strain evidence="2">cv. Victoria</strain>
        <tissue evidence="1">Leaf</tissue>
    </source>
</reference>
<evidence type="ECO:0000313" key="1">
    <source>
        <dbReference type="EMBL" id="TVU38720.1"/>
    </source>
</evidence>
<feature type="non-terminal residue" evidence="1">
    <location>
        <position position="1"/>
    </location>
</feature>